<dbReference type="Gene3D" id="3.40.50.300">
    <property type="entry name" value="P-loop containing nucleotide triphosphate hydrolases"/>
    <property type="match status" value="1"/>
</dbReference>
<comment type="catalytic activity">
    <reaction evidence="1 14 15">
        <text>(R)-pantothenate + ATP = (R)-4'-phosphopantothenate + ADP + H(+)</text>
        <dbReference type="Rhea" id="RHEA:16373"/>
        <dbReference type="ChEBI" id="CHEBI:10986"/>
        <dbReference type="ChEBI" id="CHEBI:15378"/>
        <dbReference type="ChEBI" id="CHEBI:29032"/>
        <dbReference type="ChEBI" id="CHEBI:30616"/>
        <dbReference type="ChEBI" id="CHEBI:456216"/>
        <dbReference type="EC" id="2.7.1.33"/>
    </reaction>
</comment>
<dbReference type="EMBL" id="FNGX01000001">
    <property type="protein sequence ID" value="SDL21691.1"/>
    <property type="molecule type" value="Genomic_DNA"/>
</dbReference>
<dbReference type="GO" id="GO:0005524">
    <property type="term" value="F:ATP binding"/>
    <property type="evidence" value="ECO:0007669"/>
    <property type="project" value="UniProtKB-UniRule"/>
</dbReference>
<evidence type="ECO:0000256" key="15">
    <source>
        <dbReference type="RuleBase" id="RU003530"/>
    </source>
</evidence>
<dbReference type="EC" id="2.7.1.33" evidence="5 14"/>
<dbReference type="GO" id="GO:0015937">
    <property type="term" value="P:coenzyme A biosynthetic process"/>
    <property type="evidence" value="ECO:0007669"/>
    <property type="project" value="UniProtKB-UniRule"/>
</dbReference>
<accession>A0A1G9I8Z5</accession>
<evidence type="ECO:0000256" key="9">
    <source>
        <dbReference type="ARBA" id="ARBA00022741"/>
    </source>
</evidence>
<dbReference type="GO" id="GO:0004594">
    <property type="term" value="F:pantothenate kinase activity"/>
    <property type="evidence" value="ECO:0007669"/>
    <property type="project" value="UniProtKB-UniRule"/>
</dbReference>
<evidence type="ECO:0000256" key="3">
    <source>
        <dbReference type="ARBA" id="ARBA00005225"/>
    </source>
</evidence>
<organism evidence="17 18">
    <name type="scientific">Streptococcus equinus</name>
    <name type="common">Streptococcus bovis</name>
    <dbReference type="NCBI Taxonomy" id="1335"/>
    <lineage>
        <taxon>Bacteria</taxon>
        <taxon>Bacillati</taxon>
        <taxon>Bacillota</taxon>
        <taxon>Bacilli</taxon>
        <taxon>Lactobacillales</taxon>
        <taxon>Streptococcaceae</taxon>
        <taxon>Streptococcus</taxon>
    </lineage>
</organism>
<evidence type="ECO:0000259" key="16">
    <source>
        <dbReference type="Pfam" id="PF00485"/>
    </source>
</evidence>
<dbReference type="Proteomes" id="UP000183162">
    <property type="component" value="Unassembled WGS sequence"/>
</dbReference>
<gene>
    <name evidence="14" type="primary">coaA</name>
    <name evidence="17" type="ORF">SAMN05216400_0087</name>
</gene>
<dbReference type="OrthoDB" id="1550976at2"/>
<evidence type="ECO:0000256" key="8">
    <source>
        <dbReference type="ARBA" id="ARBA00022679"/>
    </source>
</evidence>
<dbReference type="RefSeq" id="WP_074483530.1">
    <property type="nucleotide sequence ID" value="NZ_FNGX01000001.1"/>
</dbReference>
<keyword evidence="9 14" id="KW-0547">Nucleotide-binding</keyword>
<evidence type="ECO:0000256" key="13">
    <source>
        <dbReference type="ARBA" id="ARBA00032866"/>
    </source>
</evidence>
<comment type="similarity">
    <text evidence="4 14 15">Belongs to the prokaryotic pantothenate kinase family.</text>
</comment>
<feature type="binding site" evidence="14">
    <location>
        <begin position="91"/>
        <end position="98"/>
    </location>
    <ligand>
        <name>ATP</name>
        <dbReference type="ChEBI" id="CHEBI:30616"/>
    </ligand>
</feature>
<evidence type="ECO:0000256" key="4">
    <source>
        <dbReference type="ARBA" id="ARBA00006087"/>
    </source>
</evidence>
<evidence type="ECO:0000256" key="5">
    <source>
        <dbReference type="ARBA" id="ARBA00012102"/>
    </source>
</evidence>
<evidence type="ECO:0000256" key="11">
    <source>
        <dbReference type="ARBA" id="ARBA00022840"/>
    </source>
</evidence>
<protein>
    <recommendedName>
        <fullName evidence="6 14">Pantothenate kinase</fullName>
        <ecNumber evidence="5 14">2.7.1.33</ecNumber>
    </recommendedName>
    <alternativeName>
        <fullName evidence="13 14">Pantothenic acid kinase</fullName>
    </alternativeName>
</protein>
<evidence type="ECO:0000256" key="7">
    <source>
        <dbReference type="ARBA" id="ARBA00022490"/>
    </source>
</evidence>
<keyword evidence="11 14" id="KW-0067">ATP-binding</keyword>
<name>A0A1G9I8Z5_STREI</name>
<feature type="domain" description="Phosphoribulokinase/uridine kinase" evidence="16">
    <location>
        <begin position="86"/>
        <end position="233"/>
    </location>
</feature>
<dbReference type="HAMAP" id="MF_00215">
    <property type="entry name" value="Pantothen_kinase_1"/>
    <property type="match status" value="1"/>
</dbReference>
<keyword evidence="12 14" id="KW-0173">Coenzyme A biosynthesis</keyword>
<dbReference type="CDD" id="cd02025">
    <property type="entry name" value="PanK"/>
    <property type="match status" value="1"/>
</dbReference>
<evidence type="ECO:0000256" key="10">
    <source>
        <dbReference type="ARBA" id="ARBA00022777"/>
    </source>
</evidence>
<dbReference type="InterPro" id="IPR004566">
    <property type="entry name" value="PanK"/>
</dbReference>
<comment type="pathway">
    <text evidence="3 14 15">Cofactor biosynthesis; coenzyme A biosynthesis; CoA from (R)-pantothenate: step 1/5.</text>
</comment>
<evidence type="ECO:0000256" key="2">
    <source>
        <dbReference type="ARBA" id="ARBA00004496"/>
    </source>
</evidence>
<evidence type="ECO:0000256" key="1">
    <source>
        <dbReference type="ARBA" id="ARBA00001206"/>
    </source>
</evidence>
<dbReference type="AlphaFoldDB" id="A0A1G9I8Z5"/>
<sequence length="306" mass="35908">MTNEFINFDLISRENWKEFHQQTQPPLTAEELESIKSLNDNISIQDVIEVYLPLISLIQIYKNSQENLSFSKGIFLKKEASKRPFIIGISGSVAVGKSTTSRLLQLLLARTFKDSKVEMVTTDGFIYPNKVLIEKNILDRKGFPESYNMELLLNFLDTVKNGMTAHIPVYSHEVYDIIPDQKQTIEAPDFLIVEGINVFQNQKNKRIYMTGYFDFSIYIDAENELIERWYLERFDSLLELAKTDKTNYYNRFVKMPHNDAIEFAKMVWKTVNLVNLEKYIEPTRNRAELILHKTNNHRIDQIYLKK</sequence>
<comment type="subcellular location">
    <subcellularLocation>
        <location evidence="2 14 15">Cytoplasm</location>
    </subcellularLocation>
</comment>
<dbReference type="InterPro" id="IPR006083">
    <property type="entry name" value="PRK/URK"/>
</dbReference>
<dbReference type="GO" id="GO:0005737">
    <property type="term" value="C:cytoplasm"/>
    <property type="evidence" value="ECO:0007669"/>
    <property type="project" value="UniProtKB-SubCell"/>
</dbReference>
<keyword evidence="7 14" id="KW-0963">Cytoplasm</keyword>
<evidence type="ECO:0000256" key="6">
    <source>
        <dbReference type="ARBA" id="ARBA00015080"/>
    </source>
</evidence>
<dbReference type="UniPathway" id="UPA00241">
    <property type="reaction ID" value="UER00352"/>
</dbReference>
<evidence type="ECO:0000256" key="12">
    <source>
        <dbReference type="ARBA" id="ARBA00022993"/>
    </source>
</evidence>
<dbReference type="PANTHER" id="PTHR10285">
    <property type="entry name" value="URIDINE KINASE"/>
    <property type="match status" value="1"/>
</dbReference>
<dbReference type="SUPFAM" id="SSF52540">
    <property type="entry name" value="P-loop containing nucleoside triphosphate hydrolases"/>
    <property type="match status" value="1"/>
</dbReference>
<dbReference type="Pfam" id="PF00485">
    <property type="entry name" value="PRK"/>
    <property type="match status" value="1"/>
</dbReference>
<evidence type="ECO:0000313" key="18">
    <source>
        <dbReference type="Proteomes" id="UP000183162"/>
    </source>
</evidence>
<reference evidence="17 18" key="1">
    <citation type="submission" date="2016-10" db="EMBL/GenBank/DDBJ databases">
        <authorList>
            <person name="de Groot N.N."/>
        </authorList>
    </citation>
    <scope>NUCLEOTIDE SEQUENCE [LARGE SCALE GENOMIC DNA]</scope>
    <source>
        <strain evidence="17 18">Sb09</strain>
    </source>
</reference>
<evidence type="ECO:0000313" key="17">
    <source>
        <dbReference type="EMBL" id="SDL21691.1"/>
    </source>
</evidence>
<dbReference type="NCBIfam" id="TIGR00554">
    <property type="entry name" value="panK_bact"/>
    <property type="match status" value="1"/>
</dbReference>
<dbReference type="InterPro" id="IPR027417">
    <property type="entry name" value="P-loop_NTPase"/>
</dbReference>
<dbReference type="PIRSF" id="PIRSF000545">
    <property type="entry name" value="Pantothenate_kin"/>
    <property type="match status" value="1"/>
</dbReference>
<evidence type="ECO:0000256" key="14">
    <source>
        <dbReference type="HAMAP-Rule" id="MF_00215"/>
    </source>
</evidence>
<keyword evidence="10 14" id="KW-0418">Kinase</keyword>
<keyword evidence="8 14" id="KW-0808">Transferase</keyword>
<proteinExistence type="inferred from homology"/>